<dbReference type="GeneID" id="93276232"/>
<dbReference type="InterPro" id="IPR036779">
    <property type="entry name" value="LysM_dom_sf"/>
</dbReference>
<proteinExistence type="predicted"/>
<keyword evidence="1" id="KW-0732">Signal</keyword>
<dbReference type="CDD" id="cd00118">
    <property type="entry name" value="LysM"/>
    <property type="match status" value="1"/>
</dbReference>
<evidence type="ECO:0000313" key="4">
    <source>
        <dbReference type="Proteomes" id="UP000198508"/>
    </source>
</evidence>
<dbReference type="STRING" id="460384.SAMN05216313_104162"/>
<dbReference type="EMBL" id="FOIM01000004">
    <property type="protein sequence ID" value="SET31057.1"/>
    <property type="molecule type" value="Genomic_DNA"/>
</dbReference>
<protein>
    <recommendedName>
        <fullName evidence="2">LysM domain-containing protein</fullName>
    </recommendedName>
</protein>
<accession>A0A1I0DFF6</accession>
<sequence>MRRSIAAAVLIGLLSCCQLSGCAVLQEYAEEQAGETGGEEQEPFLTEDGYLAVKARESWAEFYRSRGTEWERSLWQEAVEGVKPYLAKGEFLDPSWVSDADEDFPDSGTAVLDCTRWTPEGNFLFFHIWVKVEPGGKYVCDSDYVKELTAQYAFSEDLVIGHRGHVPPYGAEEAVSVYSGSLLISYGEYRDLHGCMEAFGEAWRKLGEHQEKLGLELSQQVRFMESDQGTNLNYFESYYPLHEIEFSAYSEAALRELEAQVDEEQLAFMRRWEPARYEAIQKGEYLPREDYVEPYRIPPYTMCTVYSGLDGWGFPYRETYVDSVRKRDPLYEQYRREVEETAGAPNALESEVWPVYSYLSEDWLRTDFPGRPAYGGGWAVSSNLFTFRFPSDYYYCYHDRVSMDMVIPDTETKPYHPRSWTWDMEVPENREADLGRFYLLMFEKEGEGETDLARLLEMERVRERLKPMLFQEPVWEMSGEFISDYHEFQCALGETGLRNVAVYMPRMREGEEFVFLLVFEDFKDSRSEKDLYKMREQLVSTFVILPFWHECVKGDTLEGISRRYTGSSAYVGELCGNPLNRIENPDLIEVGQRIEIPLHVLLKRETYEIGNE</sequence>
<keyword evidence="4" id="KW-1185">Reference proteome</keyword>
<dbReference type="InterPro" id="IPR018392">
    <property type="entry name" value="LysM"/>
</dbReference>
<gene>
    <name evidence="3" type="ORF">SAMN05216313_104162</name>
</gene>
<evidence type="ECO:0000259" key="2">
    <source>
        <dbReference type="PROSITE" id="PS51782"/>
    </source>
</evidence>
<evidence type="ECO:0000256" key="1">
    <source>
        <dbReference type="SAM" id="SignalP"/>
    </source>
</evidence>
<name>A0A1I0DFF6_9FIRM</name>
<dbReference type="AlphaFoldDB" id="A0A1I0DFF6"/>
<reference evidence="4" key="1">
    <citation type="submission" date="2016-10" db="EMBL/GenBank/DDBJ databases">
        <authorList>
            <person name="Varghese N."/>
            <person name="Submissions S."/>
        </authorList>
    </citation>
    <scope>NUCLEOTIDE SEQUENCE [LARGE SCALE GENOMIC DNA]</scope>
    <source>
        <strain evidence="4">NLAE-zl-G277</strain>
    </source>
</reference>
<dbReference type="RefSeq" id="WP_092361423.1">
    <property type="nucleotide sequence ID" value="NZ_FOIM01000004.1"/>
</dbReference>
<feature type="domain" description="LysM" evidence="2">
    <location>
        <begin position="547"/>
        <end position="596"/>
    </location>
</feature>
<feature type="signal peptide" evidence="1">
    <location>
        <begin position="1"/>
        <end position="22"/>
    </location>
</feature>
<dbReference type="Proteomes" id="UP000198508">
    <property type="component" value="Unassembled WGS sequence"/>
</dbReference>
<organism evidence="3 4">
    <name type="scientific">Enterocloster lavalensis</name>
    <dbReference type="NCBI Taxonomy" id="460384"/>
    <lineage>
        <taxon>Bacteria</taxon>
        <taxon>Bacillati</taxon>
        <taxon>Bacillota</taxon>
        <taxon>Clostridia</taxon>
        <taxon>Lachnospirales</taxon>
        <taxon>Lachnospiraceae</taxon>
        <taxon>Enterocloster</taxon>
    </lineage>
</organism>
<dbReference type="Gene3D" id="3.10.350.10">
    <property type="entry name" value="LysM domain"/>
    <property type="match status" value="1"/>
</dbReference>
<dbReference type="PROSITE" id="PS51257">
    <property type="entry name" value="PROKAR_LIPOPROTEIN"/>
    <property type="match status" value="1"/>
</dbReference>
<evidence type="ECO:0000313" key="3">
    <source>
        <dbReference type="EMBL" id="SET31057.1"/>
    </source>
</evidence>
<feature type="chain" id="PRO_5044372499" description="LysM domain-containing protein" evidence="1">
    <location>
        <begin position="23"/>
        <end position="612"/>
    </location>
</feature>
<dbReference type="Pfam" id="PF01476">
    <property type="entry name" value="LysM"/>
    <property type="match status" value="1"/>
</dbReference>
<dbReference type="PROSITE" id="PS51782">
    <property type="entry name" value="LYSM"/>
    <property type="match status" value="1"/>
</dbReference>